<dbReference type="Proteomes" id="UP000017836">
    <property type="component" value="Unassembled WGS sequence"/>
</dbReference>
<evidence type="ECO:0000313" key="2">
    <source>
        <dbReference type="Proteomes" id="UP000017836"/>
    </source>
</evidence>
<reference evidence="2" key="1">
    <citation type="journal article" date="2013" name="Science">
        <title>The Amborella genome and the evolution of flowering plants.</title>
        <authorList>
            <consortium name="Amborella Genome Project"/>
        </authorList>
    </citation>
    <scope>NUCLEOTIDE SEQUENCE [LARGE SCALE GENOMIC DNA]</scope>
</reference>
<proteinExistence type="predicted"/>
<accession>W1NUI0</accession>
<organism evidence="1 2">
    <name type="scientific">Amborella trichopoda</name>
    <dbReference type="NCBI Taxonomy" id="13333"/>
    <lineage>
        <taxon>Eukaryota</taxon>
        <taxon>Viridiplantae</taxon>
        <taxon>Streptophyta</taxon>
        <taxon>Embryophyta</taxon>
        <taxon>Tracheophyta</taxon>
        <taxon>Spermatophyta</taxon>
        <taxon>Magnoliopsida</taxon>
        <taxon>Amborellales</taxon>
        <taxon>Amborellaceae</taxon>
        <taxon>Amborella</taxon>
    </lineage>
</organism>
<name>W1NUI0_AMBTC</name>
<gene>
    <name evidence="1" type="ORF">AMTR_s00092p00130040</name>
</gene>
<protein>
    <submittedName>
        <fullName evidence="1">Uncharacterized protein</fullName>
    </submittedName>
</protein>
<dbReference type="AlphaFoldDB" id="W1NUI0"/>
<sequence>MSDWRSCLDSNDEIPWLRFCHVSTTNSCTSRIAGPTAYPFLFWLLFWRTSREKIRATFFIWWPFFKRSRNRIEVRLKFSKRLRNSPRGGVWTVGLVIERRVERVRSFDTGYWGRNFGNWTKSRGAQNLDQLVEDKVYFY</sequence>
<dbReference type="Gramene" id="ERM99237">
    <property type="protein sequence ID" value="ERM99237"/>
    <property type="gene ID" value="AMTR_s00092p00130040"/>
</dbReference>
<dbReference type="EMBL" id="KI395040">
    <property type="protein sequence ID" value="ERM99237.1"/>
    <property type="molecule type" value="Genomic_DNA"/>
</dbReference>
<keyword evidence="2" id="KW-1185">Reference proteome</keyword>
<dbReference type="HOGENOM" id="CLU_1847817_0_0_1"/>
<evidence type="ECO:0000313" key="1">
    <source>
        <dbReference type="EMBL" id="ERM99237.1"/>
    </source>
</evidence>